<organism evidence="1 2">
    <name type="scientific">Aquimarina brevivitae</name>
    <dbReference type="NCBI Taxonomy" id="323412"/>
    <lineage>
        <taxon>Bacteria</taxon>
        <taxon>Pseudomonadati</taxon>
        <taxon>Bacteroidota</taxon>
        <taxon>Flavobacteriia</taxon>
        <taxon>Flavobacteriales</taxon>
        <taxon>Flavobacteriaceae</taxon>
        <taxon>Aquimarina</taxon>
    </lineage>
</organism>
<accession>A0A4Q7PFP0</accession>
<gene>
    <name evidence="1" type="ORF">EV197_0493</name>
</gene>
<name>A0A4Q7PFP0_9FLAO</name>
<evidence type="ECO:0000313" key="2">
    <source>
        <dbReference type="Proteomes" id="UP000292262"/>
    </source>
</evidence>
<keyword evidence="2" id="KW-1185">Reference proteome</keyword>
<reference evidence="1 2" key="1">
    <citation type="submission" date="2019-02" db="EMBL/GenBank/DDBJ databases">
        <title>Genomic Encyclopedia of Type Strains, Phase IV (KMG-IV): sequencing the most valuable type-strain genomes for metagenomic binning, comparative biology and taxonomic classification.</title>
        <authorList>
            <person name="Goeker M."/>
        </authorList>
    </citation>
    <scope>NUCLEOTIDE SEQUENCE [LARGE SCALE GENOMIC DNA]</scope>
    <source>
        <strain evidence="1 2">DSM 17196</strain>
    </source>
</reference>
<protein>
    <recommendedName>
        <fullName evidence="3">Glycosyl transferase family 1</fullName>
    </recommendedName>
</protein>
<dbReference type="AlphaFoldDB" id="A0A4Q7PFP0"/>
<dbReference type="EMBL" id="SGXE01000001">
    <property type="protein sequence ID" value="RZS99284.1"/>
    <property type="molecule type" value="Genomic_DNA"/>
</dbReference>
<comment type="caution">
    <text evidence="1">The sequence shown here is derived from an EMBL/GenBank/DDBJ whole genome shotgun (WGS) entry which is preliminary data.</text>
</comment>
<dbReference type="OrthoDB" id="6400528at2"/>
<dbReference type="Proteomes" id="UP000292262">
    <property type="component" value="Unassembled WGS sequence"/>
</dbReference>
<evidence type="ECO:0000313" key="1">
    <source>
        <dbReference type="EMBL" id="RZS99284.1"/>
    </source>
</evidence>
<proteinExistence type="predicted"/>
<dbReference type="RefSeq" id="WP_130285133.1">
    <property type="nucleotide sequence ID" value="NZ_SGXE01000001.1"/>
</dbReference>
<sequence>MIGLTKNSKVYVVCPAKVATGGPELLHQLVHKLNLLGVAAQMVYLDEKTFTRSKSISALRTFSDPIHPLYQKYNTNHTDLYAIEDDRDNVIITPETHSGVVYMFKKMRRVIWWLSVDNFFIKQQEKKYKVKQFFFLNKPYNFPSGNDEVYHLAQSYYAVDFLKNKGVDKDQIGYVSDFLNSTFLASTDELNTDDRRKDVILYNPKKGYDITAKLMDLLPNVEWTPLINLSPQEVKELLISSKVYVDFGNHPGKDRFPREAAICGCCVITGKRGSANFKKDVFIPEKYKFENPVEQIESFTNTIENCFLNYDRAIEDFKEYRMRIMQEETQFVKDIKTIFEINL</sequence>
<evidence type="ECO:0008006" key="3">
    <source>
        <dbReference type="Google" id="ProtNLM"/>
    </source>
</evidence>
<dbReference type="SUPFAM" id="SSF53756">
    <property type="entry name" value="UDP-Glycosyltransferase/glycogen phosphorylase"/>
    <property type="match status" value="1"/>
</dbReference>